<organism evidence="1">
    <name type="scientific">marine sediment metagenome</name>
    <dbReference type="NCBI Taxonomy" id="412755"/>
    <lineage>
        <taxon>unclassified sequences</taxon>
        <taxon>metagenomes</taxon>
        <taxon>ecological metagenomes</taxon>
    </lineage>
</organism>
<sequence length="107" mass="11395">MTDKARTPKVEKRICSKGAFKAAGVSVTYPAFELPKAAGRAVGKIVEGKFTDKDLKAIAEGIAVTAGVPFIGPKRVIKMTTTGEVKELIGGEPIEKKKKKKTLIPGR</sequence>
<proteinExistence type="predicted"/>
<protein>
    <submittedName>
        <fullName evidence="1">Uncharacterized protein</fullName>
    </submittedName>
</protein>
<gene>
    <name evidence="1" type="ORF">S01H4_39023</name>
</gene>
<reference evidence="1" key="1">
    <citation type="journal article" date="2014" name="Front. Microbiol.">
        <title>High frequency of phylogenetically diverse reductive dehalogenase-homologous genes in deep subseafloor sedimentary metagenomes.</title>
        <authorList>
            <person name="Kawai M."/>
            <person name="Futagami T."/>
            <person name="Toyoda A."/>
            <person name="Takaki Y."/>
            <person name="Nishi S."/>
            <person name="Hori S."/>
            <person name="Arai W."/>
            <person name="Tsubouchi T."/>
            <person name="Morono Y."/>
            <person name="Uchiyama I."/>
            <person name="Ito T."/>
            <person name="Fujiyama A."/>
            <person name="Inagaki F."/>
            <person name="Takami H."/>
        </authorList>
    </citation>
    <scope>NUCLEOTIDE SEQUENCE</scope>
    <source>
        <strain evidence="1">Expedition CK06-06</strain>
    </source>
</reference>
<name>X1DI36_9ZZZZ</name>
<evidence type="ECO:0000313" key="1">
    <source>
        <dbReference type="EMBL" id="GAG96071.1"/>
    </source>
</evidence>
<dbReference type="AlphaFoldDB" id="X1DI36"/>
<dbReference type="EMBL" id="BART01021095">
    <property type="protein sequence ID" value="GAG96071.1"/>
    <property type="molecule type" value="Genomic_DNA"/>
</dbReference>
<comment type="caution">
    <text evidence="1">The sequence shown here is derived from an EMBL/GenBank/DDBJ whole genome shotgun (WGS) entry which is preliminary data.</text>
</comment>
<accession>X1DI36</accession>